<name>A0A3N2C8P9_9MICO</name>
<dbReference type="CDD" id="cd00090">
    <property type="entry name" value="HTH_ARSR"/>
    <property type="match status" value="1"/>
</dbReference>
<gene>
    <name evidence="2" type="ORF">EDD42_3808</name>
</gene>
<protein>
    <submittedName>
        <fullName evidence="2">Putative ArsR family transcriptional regulator</fullName>
    </submittedName>
</protein>
<proteinExistence type="predicted"/>
<comment type="caution">
    <text evidence="2">The sequence shown here is derived from an EMBL/GenBank/DDBJ whole genome shotgun (WGS) entry which is preliminary data.</text>
</comment>
<reference evidence="2 3" key="1">
    <citation type="submission" date="2018-11" db="EMBL/GenBank/DDBJ databases">
        <title>Sequencing the genomes of 1000 actinobacteria strains.</title>
        <authorList>
            <person name="Klenk H.-P."/>
        </authorList>
    </citation>
    <scope>NUCLEOTIDE SEQUENCE [LARGE SCALE GENOMIC DNA]</scope>
    <source>
        <strain evidence="2 3">DSM 14012</strain>
    </source>
</reference>
<dbReference type="RefSeq" id="WP_085511485.1">
    <property type="nucleotide sequence ID" value="NZ_FXAP01000002.1"/>
</dbReference>
<keyword evidence="3" id="KW-1185">Reference proteome</keyword>
<dbReference type="InterPro" id="IPR036388">
    <property type="entry name" value="WH-like_DNA-bd_sf"/>
</dbReference>
<dbReference type="AlphaFoldDB" id="A0A3N2C8P9"/>
<dbReference type="SMART" id="SM00418">
    <property type="entry name" value="HTH_ARSR"/>
    <property type="match status" value="1"/>
</dbReference>
<feature type="domain" description="HTH arsR-type" evidence="1">
    <location>
        <begin position="1"/>
        <end position="90"/>
    </location>
</feature>
<dbReference type="InterPro" id="IPR036390">
    <property type="entry name" value="WH_DNA-bd_sf"/>
</dbReference>
<dbReference type="Gene3D" id="1.10.10.10">
    <property type="entry name" value="Winged helix-like DNA-binding domain superfamily/Winged helix DNA-binding domain"/>
    <property type="match status" value="1"/>
</dbReference>
<dbReference type="Proteomes" id="UP000266915">
    <property type="component" value="Unassembled WGS sequence"/>
</dbReference>
<dbReference type="EMBL" id="RKHL01000001">
    <property type="protein sequence ID" value="ROR83694.1"/>
    <property type="molecule type" value="Genomic_DNA"/>
</dbReference>
<dbReference type="InterPro" id="IPR001845">
    <property type="entry name" value="HTH_ArsR_DNA-bd_dom"/>
</dbReference>
<dbReference type="InterPro" id="IPR011991">
    <property type="entry name" value="ArsR-like_HTH"/>
</dbReference>
<dbReference type="SUPFAM" id="SSF46785">
    <property type="entry name" value="Winged helix' DNA-binding domain"/>
    <property type="match status" value="1"/>
</dbReference>
<sequence>MDARSIRSVLASGPRLRILAQLLADGASSAGMLGRAVGMPESTVRDHLRVLSNGGLVVSEREPRTTRGRPRTLFVAAEHAGRSAHGREVTERALRLGQAYRAVVLQEEAGDDDGQLDVLDDHLDRLGFEPEPAGSLALRLQCPAMDLFRTLGPEVLCAVHLAVIEDVLTRSPGPLVVDRLVPAPPTDCRLSLERRRSHDSRHGDR</sequence>
<accession>A0A3N2C8P9</accession>
<evidence type="ECO:0000259" key="1">
    <source>
        <dbReference type="PROSITE" id="PS50987"/>
    </source>
</evidence>
<evidence type="ECO:0000313" key="2">
    <source>
        <dbReference type="EMBL" id="ROR83694.1"/>
    </source>
</evidence>
<organism evidence="2 3">
    <name type="scientific">Plantibacter flavus</name>
    <dbReference type="NCBI Taxonomy" id="150123"/>
    <lineage>
        <taxon>Bacteria</taxon>
        <taxon>Bacillati</taxon>
        <taxon>Actinomycetota</taxon>
        <taxon>Actinomycetes</taxon>
        <taxon>Micrococcales</taxon>
        <taxon>Microbacteriaceae</taxon>
        <taxon>Plantibacter</taxon>
    </lineage>
</organism>
<dbReference type="Pfam" id="PF12840">
    <property type="entry name" value="HTH_20"/>
    <property type="match status" value="1"/>
</dbReference>
<dbReference type="PROSITE" id="PS50987">
    <property type="entry name" value="HTH_ARSR_2"/>
    <property type="match status" value="1"/>
</dbReference>
<dbReference type="GO" id="GO:0003700">
    <property type="term" value="F:DNA-binding transcription factor activity"/>
    <property type="evidence" value="ECO:0007669"/>
    <property type="project" value="InterPro"/>
</dbReference>
<evidence type="ECO:0000313" key="3">
    <source>
        <dbReference type="Proteomes" id="UP000266915"/>
    </source>
</evidence>